<dbReference type="RefSeq" id="WP_288184567.1">
    <property type="nucleotide sequence ID" value="NZ_LT608335.1"/>
</dbReference>
<protein>
    <submittedName>
        <fullName evidence="11">MotA/TolQ/ExbB proton channel</fullName>
    </submittedName>
</protein>
<reference evidence="11" key="1">
    <citation type="submission" date="2016-08" db="EMBL/GenBank/DDBJ databases">
        <authorList>
            <person name="Seilhamer J.J."/>
        </authorList>
    </citation>
    <scope>NUCLEOTIDE SEQUENCE</scope>
    <source>
        <strain evidence="11">86</strain>
    </source>
</reference>
<feature type="transmembrane region" description="Helical" evidence="9">
    <location>
        <begin position="114"/>
        <end position="138"/>
    </location>
</feature>
<comment type="similarity">
    <text evidence="8">Belongs to the exbB/tolQ family.</text>
</comment>
<feature type="transmembrane region" description="Helical" evidence="9">
    <location>
        <begin position="158"/>
        <end position="179"/>
    </location>
</feature>
<evidence type="ECO:0000256" key="9">
    <source>
        <dbReference type="SAM" id="Phobius"/>
    </source>
</evidence>
<evidence type="ECO:0000313" key="11">
    <source>
        <dbReference type="EMBL" id="SCM81576.1"/>
    </source>
</evidence>
<dbReference type="GO" id="GO:0005886">
    <property type="term" value="C:plasma membrane"/>
    <property type="evidence" value="ECO:0007669"/>
    <property type="project" value="UniProtKB-SubCell"/>
</dbReference>
<keyword evidence="5 8" id="KW-0653">Protein transport</keyword>
<organism evidence="11">
    <name type="scientific">uncultured Sporomusa sp</name>
    <dbReference type="NCBI Taxonomy" id="307249"/>
    <lineage>
        <taxon>Bacteria</taxon>
        <taxon>Bacillati</taxon>
        <taxon>Bacillota</taxon>
        <taxon>Negativicutes</taxon>
        <taxon>Selenomonadales</taxon>
        <taxon>Sporomusaceae</taxon>
        <taxon>Sporomusa</taxon>
        <taxon>environmental samples</taxon>
    </lineage>
</organism>
<dbReference type="GO" id="GO:0017038">
    <property type="term" value="P:protein import"/>
    <property type="evidence" value="ECO:0007669"/>
    <property type="project" value="TreeGrafter"/>
</dbReference>
<sequence length="214" mass="23460">MDFLTQSLALFHKGGPVMYLLALCSLVVVTISVERYWYYRRLSTNGVEFLERLKPLLAERNLNEAIHFCQQMPAAISQITLQGLQAYQQGDDVHRALEDAATITAARLRAYLNYLSGIVTLVPLLGLLGTVIGMIQSFSVLNIQSGQPMAITGGVGEALVATAAGLCVAVLAFVANIIFTQLLDRLVTDMEQTSAVVIASLRKWPVRRQDHEIA</sequence>
<dbReference type="InterPro" id="IPR050790">
    <property type="entry name" value="ExbB/TolQ_transport"/>
</dbReference>
<dbReference type="AlphaFoldDB" id="A0A212LVM7"/>
<proteinExistence type="inferred from homology"/>
<dbReference type="InterPro" id="IPR002898">
    <property type="entry name" value="MotA_ExbB_proton_chnl"/>
</dbReference>
<keyword evidence="2 8" id="KW-0813">Transport</keyword>
<dbReference type="PANTHER" id="PTHR30625:SF15">
    <property type="entry name" value="BIOPOLYMER TRANSPORT PROTEIN EXBB"/>
    <property type="match status" value="1"/>
</dbReference>
<evidence type="ECO:0000256" key="4">
    <source>
        <dbReference type="ARBA" id="ARBA00022692"/>
    </source>
</evidence>
<dbReference type="Pfam" id="PF01618">
    <property type="entry name" value="MotA_ExbB"/>
    <property type="match status" value="1"/>
</dbReference>
<evidence type="ECO:0000256" key="3">
    <source>
        <dbReference type="ARBA" id="ARBA00022475"/>
    </source>
</evidence>
<accession>A0A212LVM7</accession>
<feature type="domain" description="MotA/TolQ/ExbB proton channel" evidence="10">
    <location>
        <begin position="76"/>
        <end position="191"/>
    </location>
</feature>
<dbReference type="EMBL" id="FMJE01000004">
    <property type="protein sequence ID" value="SCM81576.1"/>
    <property type="molecule type" value="Genomic_DNA"/>
</dbReference>
<keyword evidence="7 9" id="KW-0472">Membrane</keyword>
<evidence type="ECO:0000256" key="2">
    <source>
        <dbReference type="ARBA" id="ARBA00022448"/>
    </source>
</evidence>
<evidence type="ECO:0000256" key="7">
    <source>
        <dbReference type="ARBA" id="ARBA00023136"/>
    </source>
</evidence>
<evidence type="ECO:0000256" key="5">
    <source>
        <dbReference type="ARBA" id="ARBA00022927"/>
    </source>
</evidence>
<evidence type="ECO:0000259" key="10">
    <source>
        <dbReference type="Pfam" id="PF01618"/>
    </source>
</evidence>
<keyword evidence="4 9" id="KW-0812">Transmembrane</keyword>
<comment type="subcellular location">
    <subcellularLocation>
        <location evidence="1">Cell membrane</location>
        <topology evidence="1">Multi-pass membrane protein</topology>
    </subcellularLocation>
    <subcellularLocation>
        <location evidence="8">Membrane</location>
        <topology evidence="8">Multi-pass membrane protein</topology>
    </subcellularLocation>
</comment>
<feature type="transmembrane region" description="Helical" evidence="9">
    <location>
        <begin position="16"/>
        <end position="33"/>
    </location>
</feature>
<gene>
    <name evidence="11" type="ORF">KL86SPO_40060</name>
</gene>
<evidence type="ECO:0000256" key="6">
    <source>
        <dbReference type="ARBA" id="ARBA00022989"/>
    </source>
</evidence>
<keyword evidence="3" id="KW-1003">Cell membrane</keyword>
<evidence type="ECO:0000256" key="8">
    <source>
        <dbReference type="RuleBase" id="RU004057"/>
    </source>
</evidence>
<dbReference type="PANTHER" id="PTHR30625">
    <property type="entry name" value="PROTEIN TOLQ"/>
    <property type="match status" value="1"/>
</dbReference>
<name>A0A212LVM7_9FIRM</name>
<keyword evidence="6 9" id="KW-1133">Transmembrane helix</keyword>
<evidence type="ECO:0000256" key="1">
    <source>
        <dbReference type="ARBA" id="ARBA00004651"/>
    </source>
</evidence>